<dbReference type="RefSeq" id="WP_344955656.1">
    <property type="nucleotide sequence ID" value="NZ_BAAAZG010000052.1"/>
</dbReference>
<dbReference type="PANTHER" id="PTHR34069:SF3">
    <property type="entry name" value="ACYL-COA:ACYL-COA ALKYLTRANSFERASE"/>
    <property type="match status" value="1"/>
</dbReference>
<feature type="domain" description="Beta-ketoacyl-[acyl-carrier-protein] synthase III N-terminal" evidence="4">
    <location>
        <begin position="138"/>
        <end position="216"/>
    </location>
</feature>
<name>A0ABP7WR46_9ACTN</name>
<reference evidence="6" key="1">
    <citation type="journal article" date="2019" name="Int. J. Syst. Evol. Microbiol.">
        <title>The Global Catalogue of Microorganisms (GCM) 10K type strain sequencing project: providing services to taxonomists for standard genome sequencing and annotation.</title>
        <authorList>
            <consortium name="The Broad Institute Genomics Platform"/>
            <consortium name="The Broad Institute Genome Sequencing Center for Infectious Disease"/>
            <person name="Wu L."/>
            <person name="Ma J."/>
        </authorList>
    </citation>
    <scope>NUCLEOTIDE SEQUENCE [LARGE SCALE GENOMIC DNA]</scope>
    <source>
        <strain evidence="6">JCM 16702</strain>
    </source>
</reference>
<dbReference type="InterPro" id="IPR016039">
    <property type="entry name" value="Thiolase-like"/>
</dbReference>
<dbReference type="PANTHER" id="PTHR34069">
    <property type="entry name" value="3-OXOACYL-[ACYL-CARRIER-PROTEIN] SYNTHASE 3"/>
    <property type="match status" value="1"/>
</dbReference>
<dbReference type="InterPro" id="IPR013747">
    <property type="entry name" value="ACP_syn_III_C"/>
</dbReference>
<dbReference type="Gene3D" id="3.40.47.10">
    <property type="match status" value="2"/>
</dbReference>
<evidence type="ECO:0000313" key="6">
    <source>
        <dbReference type="Proteomes" id="UP001500683"/>
    </source>
</evidence>
<dbReference type="Pfam" id="PF08545">
    <property type="entry name" value="ACP_syn_III"/>
    <property type="match status" value="1"/>
</dbReference>
<keyword evidence="2" id="KW-0012">Acyltransferase</keyword>
<feature type="domain" description="Beta-ketoacyl-[acyl-carrier-protein] synthase III C-terminal" evidence="3">
    <location>
        <begin position="273"/>
        <end position="362"/>
    </location>
</feature>
<evidence type="ECO:0000259" key="3">
    <source>
        <dbReference type="Pfam" id="PF08541"/>
    </source>
</evidence>
<dbReference type="Proteomes" id="UP001500683">
    <property type="component" value="Unassembled WGS sequence"/>
</dbReference>
<evidence type="ECO:0000259" key="4">
    <source>
        <dbReference type="Pfam" id="PF08545"/>
    </source>
</evidence>
<keyword evidence="1" id="KW-0808">Transferase</keyword>
<evidence type="ECO:0000256" key="2">
    <source>
        <dbReference type="ARBA" id="ARBA00023315"/>
    </source>
</evidence>
<dbReference type="InterPro" id="IPR013751">
    <property type="entry name" value="ACP_syn_III_N"/>
</dbReference>
<dbReference type="EMBL" id="BAAAZG010000052">
    <property type="protein sequence ID" value="GAA4094842.1"/>
    <property type="molecule type" value="Genomic_DNA"/>
</dbReference>
<evidence type="ECO:0000256" key="1">
    <source>
        <dbReference type="ARBA" id="ARBA00022679"/>
    </source>
</evidence>
<comment type="caution">
    <text evidence="5">The sequence shown here is derived from an EMBL/GenBank/DDBJ whole genome shotgun (WGS) entry which is preliminary data.</text>
</comment>
<dbReference type="CDD" id="cd00830">
    <property type="entry name" value="KAS_III"/>
    <property type="match status" value="1"/>
</dbReference>
<accession>A0ABP7WR46</accession>
<dbReference type="SUPFAM" id="SSF53901">
    <property type="entry name" value="Thiolase-like"/>
    <property type="match status" value="1"/>
</dbReference>
<protein>
    <submittedName>
        <fullName evidence="5">Ketoacyl-ACP synthase III</fullName>
    </submittedName>
</protein>
<proteinExistence type="predicted"/>
<keyword evidence="6" id="KW-1185">Reference proteome</keyword>
<evidence type="ECO:0000313" key="5">
    <source>
        <dbReference type="EMBL" id="GAA4094842.1"/>
    </source>
</evidence>
<dbReference type="Pfam" id="PF08541">
    <property type="entry name" value="ACP_syn_III_C"/>
    <property type="match status" value="1"/>
</dbReference>
<sequence length="362" mass="38302">MTRPVDAEPAATQRSLPDRGGPVISTLYTRLAGVAAHLPDATLTTAQVEDRLAERNPDLDLPRGLIYEGSGVRRRHVASVDDKPSDLAVRAVRSLLRDADLQPGDIDLIIYAGVCVDVIEPATAHIIAAKLGASCPVFDVRNACNSVLNAIEVADSLIRHQHYGRIVVCCGELPTAVTPWTLKDAAEFYTVAAAFTVSDAGAALLLEASPTPGVIAHRFVAQSADWDASVVPLHDMTNDLSTGLPSLGPLTIDSVKLLHGLKSIDPAIVHKGLAEHGLTWDDFAVVCVHQASLSVLWKQCETMGIPTGKVIVTISQHGNMVAATLPVQLAMAVQSGRLRRGDLVALLGVASGFSAGLLIARW</sequence>
<organism evidence="5 6">
    <name type="scientific">Actinomadura miaoliensis</name>
    <dbReference type="NCBI Taxonomy" id="430685"/>
    <lineage>
        <taxon>Bacteria</taxon>
        <taxon>Bacillati</taxon>
        <taxon>Actinomycetota</taxon>
        <taxon>Actinomycetes</taxon>
        <taxon>Streptosporangiales</taxon>
        <taxon>Thermomonosporaceae</taxon>
        <taxon>Actinomadura</taxon>
    </lineage>
</organism>
<gene>
    <name evidence="5" type="ORF">GCM10022214_67080</name>
</gene>